<comment type="similarity">
    <text evidence="1 2">Belongs to the pirin family.</text>
</comment>
<dbReference type="InterPro" id="IPR011051">
    <property type="entry name" value="RmlC_Cupin_sf"/>
</dbReference>
<dbReference type="InterPro" id="IPR014710">
    <property type="entry name" value="RmlC-like_jellyroll"/>
</dbReference>
<dbReference type="SUPFAM" id="SSF51182">
    <property type="entry name" value="RmlC-like cupins"/>
    <property type="match status" value="1"/>
</dbReference>
<evidence type="ECO:0000256" key="2">
    <source>
        <dbReference type="RuleBase" id="RU003457"/>
    </source>
</evidence>
<accession>A0AAJ5NLG6</accession>
<evidence type="ECO:0000259" key="3">
    <source>
        <dbReference type="Pfam" id="PF02678"/>
    </source>
</evidence>
<keyword evidence="5" id="KW-1185">Reference proteome</keyword>
<evidence type="ECO:0000256" key="1">
    <source>
        <dbReference type="ARBA" id="ARBA00008416"/>
    </source>
</evidence>
<dbReference type="GeneID" id="71059269"/>
<reference evidence="4 5" key="1">
    <citation type="submission" date="2017-11" db="EMBL/GenBank/DDBJ databases">
        <authorList>
            <person name="Seth-Smith MB H."/>
        </authorList>
    </citation>
    <scope>NUCLEOTIDE SEQUENCE [LARGE SCALE GENOMIC DNA]</scope>
    <source>
        <strain evidence="4">E</strain>
    </source>
</reference>
<dbReference type="PANTHER" id="PTHR13903:SF8">
    <property type="entry name" value="PIRIN"/>
    <property type="match status" value="1"/>
</dbReference>
<evidence type="ECO:0000313" key="4">
    <source>
        <dbReference type="EMBL" id="VBB16657.1"/>
    </source>
</evidence>
<feature type="domain" description="Pirin N-terminal" evidence="3">
    <location>
        <begin position="37"/>
        <end position="124"/>
    </location>
</feature>
<proteinExistence type="inferred from homology"/>
<dbReference type="Gene3D" id="2.60.120.10">
    <property type="entry name" value="Jelly Rolls"/>
    <property type="match status" value="1"/>
</dbReference>
<name>A0AAJ5NLG6_9BURK</name>
<gene>
    <name evidence="4" type="ORF">BSTAB16_6864</name>
</gene>
<dbReference type="PANTHER" id="PTHR13903">
    <property type="entry name" value="PIRIN-RELATED"/>
    <property type="match status" value="1"/>
</dbReference>
<dbReference type="InterPro" id="IPR012093">
    <property type="entry name" value="Pirin"/>
</dbReference>
<dbReference type="Proteomes" id="UP000268684">
    <property type="component" value="Chromosome III"/>
</dbReference>
<dbReference type="Pfam" id="PF02678">
    <property type="entry name" value="Pirin"/>
    <property type="match status" value="1"/>
</dbReference>
<sequence>MHATNPVSPTAVAGRHVVFRTRGHTHGPVVRMVSPSDVGEMIKPFVFLDLVDTRAPIAQSSFGWHPHSGIATLTLMIDGQGTYAESTGHKGTVTAGDIEWMSAGRGVWHTGTVVPPVKAFQLWVALPPGRELAPAFSRHLSIDDIPTDGPARVLLGRSGEAVSPIDAPPGVNYVVVNLKAGERWTCRPQPGERVGWTAVMDGSLRTPDPVGQGELVVFDASDAAIEFEAVTDARFVVGTAIPHPHDLHLGRYSVHTSAAALIEGEREIMRIGCELHTKGTMR</sequence>
<dbReference type="EMBL" id="LR025744">
    <property type="protein sequence ID" value="VBB16657.1"/>
    <property type="molecule type" value="Genomic_DNA"/>
</dbReference>
<dbReference type="PIRSF" id="PIRSF006232">
    <property type="entry name" value="Pirin"/>
    <property type="match status" value="1"/>
</dbReference>
<evidence type="ECO:0000313" key="5">
    <source>
        <dbReference type="Proteomes" id="UP000268684"/>
    </source>
</evidence>
<dbReference type="InterPro" id="IPR003829">
    <property type="entry name" value="Pirin_N_dom"/>
</dbReference>
<dbReference type="RefSeq" id="WP_122172968.1">
    <property type="nucleotide sequence ID" value="NZ_CADFEQ010000006.1"/>
</dbReference>
<protein>
    <submittedName>
        <fullName evidence="4">Quercetin 2,3-dioxygenase,Pirin</fullName>
    </submittedName>
</protein>
<organism evidence="4 5">
    <name type="scientific">Burkholderia stabilis</name>
    <dbReference type="NCBI Taxonomy" id="95485"/>
    <lineage>
        <taxon>Bacteria</taxon>
        <taxon>Pseudomonadati</taxon>
        <taxon>Pseudomonadota</taxon>
        <taxon>Betaproteobacteria</taxon>
        <taxon>Burkholderiales</taxon>
        <taxon>Burkholderiaceae</taxon>
        <taxon>Burkholderia</taxon>
        <taxon>Burkholderia cepacia complex</taxon>
    </lineage>
</organism>
<dbReference type="AlphaFoldDB" id="A0AAJ5NLG6"/>